<organism evidence="1 2">
    <name type="scientific">Haloferula chungangensis</name>
    <dbReference type="NCBI Taxonomy" id="1048331"/>
    <lineage>
        <taxon>Bacteria</taxon>
        <taxon>Pseudomonadati</taxon>
        <taxon>Verrucomicrobiota</taxon>
        <taxon>Verrucomicrobiia</taxon>
        <taxon>Verrucomicrobiales</taxon>
        <taxon>Verrucomicrobiaceae</taxon>
        <taxon>Haloferula</taxon>
    </lineage>
</organism>
<name>A0ABW2L9A7_9BACT</name>
<gene>
    <name evidence="1" type="ORF">ACFQY0_17600</name>
</gene>
<dbReference type="RefSeq" id="WP_379715081.1">
    <property type="nucleotide sequence ID" value="NZ_JBHTBS010000011.1"/>
</dbReference>
<keyword evidence="2" id="KW-1185">Reference proteome</keyword>
<evidence type="ECO:0000313" key="1">
    <source>
        <dbReference type="EMBL" id="MFC7339016.1"/>
    </source>
</evidence>
<protein>
    <recommendedName>
        <fullName evidence="3">DUF2267 domain-containing protein</fullName>
    </recommendedName>
</protein>
<proteinExistence type="predicted"/>
<evidence type="ECO:0000313" key="2">
    <source>
        <dbReference type="Proteomes" id="UP001596472"/>
    </source>
</evidence>
<dbReference type="Proteomes" id="UP001596472">
    <property type="component" value="Unassembled WGS sequence"/>
</dbReference>
<accession>A0ABW2L9A7</accession>
<sequence length="67" mass="7337">MNELKQRLAALGLSSEQVDQIVETVAGFVKEKLPEQYQPMVDDLLDGKTPDLSAIAGGMLGKLKNFF</sequence>
<dbReference type="EMBL" id="JBHTBS010000011">
    <property type="protein sequence ID" value="MFC7339016.1"/>
    <property type="molecule type" value="Genomic_DNA"/>
</dbReference>
<comment type="caution">
    <text evidence="1">The sequence shown here is derived from an EMBL/GenBank/DDBJ whole genome shotgun (WGS) entry which is preliminary data.</text>
</comment>
<reference evidence="2" key="1">
    <citation type="journal article" date="2019" name="Int. J. Syst. Evol. Microbiol.">
        <title>The Global Catalogue of Microorganisms (GCM) 10K type strain sequencing project: providing services to taxonomists for standard genome sequencing and annotation.</title>
        <authorList>
            <consortium name="The Broad Institute Genomics Platform"/>
            <consortium name="The Broad Institute Genome Sequencing Center for Infectious Disease"/>
            <person name="Wu L."/>
            <person name="Ma J."/>
        </authorList>
    </citation>
    <scope>NUCLEOTIDE SEQUENCE [LARGE SCALE GENOMIC DNA]</scope>
    <source>
        <strain evidence="2">CGMCC 4.1467</strain>
    </source>
</reference>
<evidence type="ECO:0008006" key="3">
    <source>
        <dbReference type="Google" id="ProtNLM"/>
    </source>
</evidence>